<reference evidence="8" key="2">
    <citation type="journal article" date="2021" name="Microbiome">
        <title>Successional dynamics and alternative stable states in a saline activated sludge microbial community over 9 years.</title>
        <authorList>
            <person name="Wang Y."/>
            <person name="Ye J."/>
            <person name="Ju F."/>
            <person name="Liu L."/>
            <person name="Boyd J.A."/>
            <person name="Deng Y."/>
            <person name="Parks D.H."/>
            <person name="Jiang X."/>
            <person name="Yin X."/>
            <person name="Woodcroft B.J."/>
            <person name="Tyson G.W."/>
            <person name="Hugenholtz P."/>
            <person name="Polz M.F."/>
            <person name="Zhang T."/>
        </authorList>
    </citation>
    <scope>NUCLEOTIDE SEQUENCE</scope>
    <source>
        <strain evidence="8">HKST-UBA01</strain>
    </source>
</reference>
<dbReference type="Gene3D" id="3.40.50.2300">
    <property type="match status" value="1"/>
</dbReference>
<gene>
    <name evidence="8" type="ORF">KC729_14485</name>
</gene>
<evidence type="ECO:0000256" key="2">
    <source>
        <dbReference type="ARBA" id="ARBA00023015"/>
    </source>
</evidence>
<dbReference type="AlphaFoldDB" id="A0A956M020"/>
<proteinExistence type="predicted"/>
<keyword evidence="3" id="KW-0238">DNA-binding</keyword>
<name>A0A956M020_UNCEI</name>
<dbReference type="PROSITE" id="PS50043">
    <property type="entry name" value="HTH_LUXR_2"/>
    <property type="match status" value="1"/>
</dbReference>
<dbReference type="PRINTS" id="PR00038">
    <property type="entry name" value="HTHLUXR"/>
</dbReference>
<evidence type="ECO:0000313" key="8">
    <source>
        <dbReference type="EMBL" id="MCA9728895.1"/>
    </source>
</evidence>
<dbReference type="SUPFAM" id="SSF52172">
    <property type="entry name" value="CheY-like"/>
    <property type="match status" value="1"/>
</dbReference>
<dbReference type="Pfam" id="PF00072">
    <property type="entry name" value="Response_reg"/>
    <property type="match status" value="1"/>
</dbReference>
<sequence>MIRKRVLIVDDYPVVRDGLVSCIESTDYFSVCGTAATAAEALGAVKDLKPDLAVIDLSLPDRHGLELIRDLDGSVRMLVLSMHEERDYAERALNRGAHGYIMKGEPTDKVLSAMREVAEGRRYLSEAMTQRMLEIATRRGGRSSTERLTDRELEVFERIGNGMTTAQIAEELGLATKTIETYRENIKAKLELQNATELVRAGVLWVEGLQRDRNVPPGGAPTA</sequence>
<keyword evidence="1 5" id="KW-0597">Phosphoprotein</keyword>
<feature type="domain" description="Response regulatory" evidence="7">
    <location>
        <begin position="5"/>
        <end position="118"/>
    </location>
</feature>
<dbReference type="InterPro" id="IPR000792">
    <property type="entry name" value="Tscrpt_reg_LuxR_C"/>
</dbReference>
<dbReference type="CDD" id="cd17535">
    <property type="entry name" value="REC_NarL-like"/>
    <property type="match status" value="1"/>
</dbReference>
<dbReference type="InterPro" id="IPR016032">
    <property type="entry name" value="Sig_transdc_resp-reg_C-effctor"/>
</dbReference>
<dbReference type="GO" id="GO:0003677">
    <property type="term" value="F:DNA binding"/>
    <property type="evidence" value="ECO:0007669"/>
    <property type="project" value="UniProtKB-KW"/>
</dbReference>
<evidence type="ECO:0000256" key="5">
    <source>
        <dbReference type="PROSITE-ProRule" id="PRU00169"/>
    </source>
</evidence>
<dbReference type="PANTHER" id="PTHR43214">
    <property type="entry name" value="TWO-COMPONENT RESPONSE REGULATOR"/>
    <property type="match status" value="1"/>
</dbReference>
<feature type="domain" description="HTH luxR-type" evidence="6">
    <location>
        <begin position="141"/>
        <end position="206"/>
    </location>
</feature>
<reference evidence="8" key="1">
    <citation type="submission" date="2020-04" db="EMBL/GenBank/DDBJ databases">
        <authorList>
            <person name="Zhang T."/>
        </authorList>
    </citation>
    <scope>NUCLEOTIDE SEQUENCE</scope>
    <source>
        <strain evidence="8">HKST-UBA01</strain>
    </source>
</reference>
<dbReference type="Pfam" id="PF00196">
    <property type="entry name" value="GerE"/>
    <property type="match status" value="1"/>
</dbReference>
<keyword evidence="4" id="KW-0804">Transcription</keyword>
<dbReference type="InterPro" id="IPR058245">
    <property type="entry name" value="NreC/VraR/RcsB-like_REC"/>
</dbReference>
<dbReference type="InterPro" id="IPR011006">
    <property type="entry name" value="CheY-like_superfamily"/>
</dbReference>
<evidence type="ECO:0000259" key="6">
    <source>
        <dbReference type="PROSITE" id="PS50043"/>
    </source>
</evidence>
<accession>A0A956M020</accession>
<evidence type="ECO:0000256" key="1">
    <source>
        <dbReference type="ARBA" id="ARBA00022553"/>
    </source>
</evidence>
<keyword evidence="2" id="KW-0805">Transcription regulation</keyword>
<evidence type="ECO:0000256" key="3">
    <source>
        <dbReference type="ARBA" id="ARBA00023125"/>
    </source>
</evidence>
<evidence type="ECO:0000313" key="9">
    <source>
        <dbReference type="Proteomes" id="UP000697710"/>
    </source>
</evidence>
<dbReference type="CDD" id="cd06170">
    <property type="entry name" value="LuxR_C_like"/>
    <property type="match status" value="1"/>
</dbReference>
<comment type="caution">
    <text evidence="8">The sequence shown here is derived from an EMBL/GenBank/DDBJ whole genome shotgun (WGS) entry which is preliminary data.</text>
</comment>
<dbReference type="SUPFAM" id="SSF46894">
    <property type="entry name" value="C-terminal effector domain of the bipartite response regulators"/>
    <property type="match status" value="1"/>
</dbReference>
<dbReference type="InterPro" id="IPR001789">
    <property type="entry name" value="Sig_transdc_resp-reg_receiver"/>
</dbReference>
<dbReference type="PROSITE" id="PS50110">
    <property type="entry name" value="RESPONSE_REGULATORY"/>
    <property type="match status" value="1"/>
</dbReference>
<feature type="modified residue" description="4-aspartylphosphate" evidence="5">
    <location>
        <position position="56"/>
    </location>
</feature>
<dbReference type="SMART" id="SM00448">
    <property type="entry name" value="REC"/>
    <property type="match status" value="1"/>
</dbReference>
<dbReference type="PANTHER" id="PTHR43214:SF41">
    <property type="entry name" value="NITRATE_NITRITE RESPONSE REGULATOR PROTEIN NARP"/>
    <property type="match status" value="1"/>
</dbReference>
<evidence type="ECO:0000259" key="7">
    <source>
        <dbReference type="PROSITE" id="PS50110"/>
    </source>
</evidence>
<dbReference type="Proteomes" id="UP000697710">
    <property type="component" value="Unassembled WGS sequence"/>
</dbReference>
<protein>
    <submittedName>
        <fullName evidence="8">Response regulator transcription factor</fullName>
    </submittedName>
</protein>
<dbReference type="EMBL" id="JAGQHR010000506">
    <property type="protein sequence ID" value="MCA9728895.1"/>
    <property type="molecule type" value="Genomic_DNA"/>
</dbReference>
<dbReference type="PROSITE" id="PS00622">
    <property type="entry name" value="HTH_LUXR_1"/>
    <property type="match status" value="1"/>
</dbReference>
<dbReference type="GO" id="GO:0006355">
    <property type="term" value="P:regulation of DNA-templated transcription"/>
    <property type="evidence" value="ECO:0007669"/>
    <property type="project" value="InterPro"/>
</dbReference>
<evidence type="ECO:0000256" key="4">
    <source>
        <dbReference type="ARBA" id="ARBA00023163"/>
    </source>
</evidence>
<dbReference type="InterPro" id="IPR039420">
    <property type="entry name" value="WalR-like"/>
</dbReference>
<dbReference type="GO" id="GO:0000160">
    <property type="term" value="P:phosphorelay signal transduction system"/>
    <property type="evidence" value="ECO:0007669"/>
    <property type="project" value="InterPro"/>
</dbReference>
<organism evidence="8 9">
    <name type="scientific">Eiseniibacteriota bacterium</name>
    <dbReference type="NCBI Taxonomy" id="2212470"/>
    <lineage>
        <taxon>Bacteria</taxon>
        <taxon>Candidatus Eiseniibacteriota</taxon>
    </lineage>
</organism>
<dbReference type="SMART" id="SM00421">
    <property type="entry name" value="HTH_LUXR"/>
    <property type="match status" value="1"/>
</dbReference>